<sequence length="390" mass="42629">MFPLCCLFAVLAIVSQPALSLTYNCSSLYNKIPENTDLKVNCGPSVIYLEVSLCSAQFAGYDPTALALNGQRNTSQCQGTADTTVDPPVIRYQLPVNQSQDNPCRQVYQIIEEVPDPSGPFSAFSSVQAVIVSGFIDTPRSSQGVVSYSTDLYYHFSCRYPLEYFLNNTKIVASSVSVVTSNDNGTFINTLSMNVYNDSDFAYPLVVPPAGLGLRSRVYVEVKSTNLTGDFNVLLDQCFATPSLYNQSNLEQHDFFTGCAIDQHASISVNGISKNSRFSFDAFRFVVHKNLDKSTSFLHCIVRLCEPSKCQELINVCQNNRTKRSLESFVSKAEDSATLSVGPLYTGKSDTTPIALGHSSGQLPSGADGVKFKGLVVWILCLTAARTLLF</sequence>
<protein>
    <submittedName>
        <fullName evidence="1">Uncharacterized protein</fullName>
    </submittedName>
</protein>
<keyword evidence="2" id="KW-1185">Reference proteome</keyword>
<organism evidence="1 2">
    <name type="scientific">Dallia pectoralis</name>
    <name type="common">Alaska blackfish</name>
    <dbReference type="NCBI Taxonomy" id="75939"/>
    <lineage>
        <taxon>Eukaryota</taxon>
        <taxon>Metazoa</taxon>
        <taxon>Chordata</taxon>
        <taxon>Craniata</taxon>
        <taxon>Vertebrata</taxon>
        <taxon>Euteleostomi</taxon>
        <taxon>Actinopterygii</taxon>
        <taxon>Neopterygii</taxon>
        <taxon>Teleostei</taxon>
        <taxon>Protacanthopterygii</taxon>
        <taxon>Esociformes</taxon>
        <taxon>Umbridae</taxon>
        <taxon>Dallia</taxon>
    </lineage>
</organism>
<evidence type="ECO:0000313" key="1">
    <source>
        <dbReference type="EMBL" id="KAJ8008525.1"/>
    </source>
</evidence>
<accession>A0ACC2GYH2</accession>
<name>A0ACC2GYH2_DALPE</name>
<proteinExistence type="predicted"/>
<dbReference type="Proteomes" id="UP001157502">
    <property type="component" value="Chromosome 8"/>
</dbReference>
<gene>
    <name evidence="1" type="ORF">DPEC_G00105780</name>
</gene>
<evidence type="ECO:0000313" key="2">
    <source>
        <dbReference type="Proteomes" id="UP001157502"/>
    </source>
</evidence>
<reference evidence="1" key="1">
    <citation type="submission" date="2021-05" db="EMBL/GenBank/DDBJ databases">
        <authorList>
            <person name="Pan Q."/>
            <person name="Jouanno E."/>
            <person name="Zahm M."/>
            <person name="Klopp C."/>
            <person name="Cabau C."/>
            <person name="Louis A."/>
            <person name="Berthelot C."/>
            <person name="Parey E."/>
            <person name="Roest Crollius H."/>
            <person name="Montfort J."/>
            <person name="Robinson-Rechavi M."/>
            <person name="Bouchez O."/>
            <person name="Lampietro C."/>
            <person name="Lopez Roques C."/>
            <person name="Donnadieu C."/>
            <person name="Postlethwait J."/>
            <person name="Bobe J."/>
            <person name="Dillon D."/>
            <person name="Chandos A."/>
            <person name="von Hippel F."/>
            <person name="Guiguen Y."/>
        </authorList>
    </citation>
    <scope>NUCLEOTIDE SEQUENCE</scope>
    <source>
        <strain evidence="1">YG-Jan2019</strain>
    </source>
</reference>
<dbReference type="EMBL" id="CM055735">
    <property type="protein sequence ID" value="KAJ8008525.1"/>
    <property type="molecule type" value="Genomic_DNA"/>
</dbReference>
<comment type="caution">
    <text evidence="1">The sequence shown here is derived from an EMBL/GenBank/DDBJ whole genome shotgun (WGS) entry which is preliminary data.</text>
</comment>